<keyword evidence="11 15" id="KW-0472">Membrane</keyword>
<accession>A0AAD8W465</accession>
<dbReference type="Gene3D" id="3.30.40.10">
    <property type="entry name" value="Zinc/RING finger domain, C3HC4 (zinc finger)"/>
    <property type="match status" value="1"/>
</dbReference>
<evidence type="ECO:0000313" key="18">
    <source>
        <dbReference type="Proteomes" id="UP001231189"/>
    </source>
</evidence>
<organism evidence="17 18">
    <name type="scientific">Lolium multiflorum</name>
    <name type="common">Italian ryegrass</name>
    <name type="synonym">Lolium perenne subsp. multiflorum</name>
    <dbReference type="NCBI Taxonomy" id="4521"/>
    <lineage>
        <taxon>Eukaryota</taxon>
        <taxon>Viridiplantae</taxon>
        <taxon>Streptophyta</taxon>
        <taxon>Embryophyta</taxon>
        <taxon>Tracheophyta</taxon>
        <taxon>Spermatophyta</taxon>
        <taxon>Magnoliopsida</taxon>
        <taxon>Liliopsida</taxon>
        <taxon>Poales</taxon>
        <taxon>Poaceae</taxon>
        <taxon>BOP clade</taxon>
        <taxon>Pooideae</taxon>
        <taxon>Poodae</taxon>
        <taxon>Poeae</taxon>
        <taxon>Poeae Chloroplast Group 2 (Poeae type)</taxon>
        <taxon>Loliodinae</taxon>
        <taxon>Loliinae</taxon>
        <taxon>Lolium</taxon>
    </lineage>
</organism>
<dbReference type="Pfam" id="PF02536">
    <property type="entry name" value="mTERF"/>
    <property type="match status" value="1"/>
</dbReference>
<keyword evidence="4" id="KW-0806">Transcription termination</keyword>
<keyword evidence="7 14" id="KW-0863">Zinc-finger</keyword>
<dbReference type="Pfam" id="PF06803">
    <property type="entry name" value="DUF1232"/>
    <property type="match status" value="1"/>
</dbReference>
<dbReference type="PROSITE" id="PS00518">
    <property type="entry name" value="ZF_RING_1"/>
    <property type="match status" value="1"/>
</dbReference>
<dbReference type="GO" id="GO:0003676">
    <property type="term" value="F:nucleic acid binding"/>
    <property type="evidence" value="ECO:0007669"/>
    <property type="project" value="InterPro"/>
</dbReference>
<dbReference type="SUPFAM" id="SSF57850">
    <property type="entry name" value="RING/U-box"/>
    <property type="match status" value="1"/>
</dbReference>
<dbReference type="PANTHER" id="PTHR22894:SF5">
    <property type="entry name" value="RING-TYPE DOMAIN-CONTAINING PROTEIN"/>
    <property type="match status" value="1"/>
</dbReference>
<dbReference type="FunFam" id="1.25.70.10:FF:000013">
    <property type="entry name" value="uncharacterized protein LOC106769908"/>
    <property type="match status" value="1"/>
</dbReference>
<proteinExistence type="inferred from homology"/>
<dbReference type="GO" id="GO:0006353">
    <property type="term" value="P:DNA-templated transcription termination"/>
    <property type="evidence" value="ECO:0007669"/>
    <property type="project" value="UniProtKB-KW"/>
</dbReference>
<keyword evidence="6" id="KW-0479">Metal-binding</keyword>
<feature type="transmembrane region" description="Helical" evidence="15">
    <location>
        <begin position="129"/>
        <end position="147"/>
    </location>
</feature>
<comment type="caution">
    <text evidence="17">The sequence shown here is derived from an EMBL/GenBank/DDBJ whole genome shotgun (WGS) entry which is preliminary data.</text>
</comment>
<evidence type="ECO:0000256" key="1">
    <source>
        <dbReference type="ARBA" id="ARBA00004127"/>
    </source>
</evidence>
<dbReference type="SMART" id="SM00184">
    <property type="entry name" value="RING"/>
    <property type="match status" value="1"/>
</dbReference>
<evidence type="ECO:0000256" key="13">
    <source>
        <dbReference type="ARBA" id="ARBA00031107"/>
    </source>
</evidence>
<evidence type="ECO:0000256" key="7">
    <source>
        <dbReference type="ARBA" id="ARBA00022771"/>
    </source>
</evidence>
<evidence type="ECO:0000256" key="9">
    <source>
        <dbReference type="ARBA" id="ARBA00022946"/>
    </source>
</evidence>
<evidence type="ECO:0000313" key="17">
    <source>
        <dbReference type="EMBL" id="KAK1642543.1"/>
    </source>
</evidence>
<dbReference type="Gene3D" id="1.25.70.10">
    <property type="entry name" value="Transcription termination factor 3, mitochondrial"/>
    <property type="match status" value="1"/>
</dbReference>
<evidence type="ECO:0000256" key="15">
    <source>
        <dbReference type="SAM" id="Phobius"/>
    </source>
</evidence>
<reference evidence="17" key="1">
    <citation type="submission" date="2023-07" db="EMBL/GenBank/DDBJ databases">
        <title>A chromosome-level genome assembly of Lolium multiflorum.</title>
        <authorList>
            <person name="Chen Y."/>
            <person name="Copetti D."/>
            <person name="Kolliker R."/>
            <person name="Studer B."/>
        </authorList>
    </citation>
    <scope>NUCLEOTIDE SEQUENCE</scope>
    <source>
        <strain evidence="17">02402/16</strain>
        <tissue evidence="17">Leaf</tissue>
    </source>
</reference>
<evidence type="ECO:0000256" key="3">
    <source>
        <dbReference type="ARBA" id="ARBA00014068"/>
    </source>
</evidence>
<name>A0AAD8W465_LOLMU</name>
<keyword evidence="4" id="KW-0804">Transcription</keyword>
<dbReference type="EMBL" id="JAUUTY010000004">
    <property type="protein sequence ID" value="KAK1642543.1"/>
    <property type="molecule type" value="Genomic_DNA"/>
</dbReference>
<evidence type="ECO:0000259" key="16">
    <source>
        <dbReference type="PROSITE" id="PS50089"/>
    </source>
</evidence>
<dbReference type="InterPro" id="IPR018957">
    <property type="entry name" value="Znf_C3HC4_RING-type"/>
</dbReference>
<keyword evidence="4" id="KW-0805">Transcription regulation</keyword>
<keyword evidence="18" id="KW-1185">Reference proteome</keyword>
<dbReference type="Pfam" id="PF00097">
    <property type="entry name" value="zf-C3HC4"/>
    <property type="match status" value="1"/>
</dbReference>
<comment type="similarity">
    <text evidence="2">Belongs to the mTERF family.</text>
</comment>
<evidence type="ECO:0000256" key="4">
    <source>
        <dbReference type="ARBA" id="ARBA00022472"/>
    </source>
</evidence>
<evidence type="ECO:0000256" key="5">
    <source>
        <dbReference type="ARBA" id="ARBA00022692"/>
    </source>
</evidence>
<dbReference type="InterPro" id="IPR010652">
    <property type="entry name" value="DUF1232"/>
</dbReference>
<dbReference type="GO" id="GO:0061630">
    <property type="term" value="F:ubiquitin protein ligase activity"/>
    <property type="evidence" value="ECO:0007669"/>
    <property type="project" value="InterPro"/>
</dbReference>
<feature type="transmembrane region" description="Helical" evidence="15">
    <location>
        <begin position="167"/>
        <end position="184"/>
    </location>
</feature>
<dbReference type="Proteomes" id="UP001231189">
    <property type="component" value="Unassembled WGS sequence"/>
</dbReference>
<dbReference type="InterPro" id="IPR038896">
    <property type="entry name" value="RNF170"/>
</dbReference>
<dbReference type="GO" id="GO:0008270">
    <property type="term" value="F:zinc ion binding"/>
    <property type="evidence" value="ECO:0007669"/>
    <property type="project" value="UniProtKB-KW"/>
</dbReference>
<dbReference type="InterPro" id="IPR001841">
    <property type="entry name" value="Znf_RING"/>
</dbReference>
<evidence type="ECO:0000256" key="14">
    <source>
        <dbReference type="PROSITE-ProRule" id="PRU00175"/>
    </source>
</evidence>
<keyword evidence="9" id="KW-0809">Transit peptide</keyword>
<keyword evidence="8" id="KW-0862">Zinc</keyword>
<keyword evidence="5 15" id="KW-0812">Transmembrane</keyword>
<comment type="subcellular location">
    <subcellularLocation>
        <location evidence="1">Endomembrane system</location>
        <topology evidence="1">Multi-pass membrane protein</topology>
    </subcellularLocation>
</comment>
<dbReference type="GO" id="GO:0012505">
    <property type="term" value="C:endomembrane system"/>
    <property type="evidence" value="ECO:0007669"/>
    <property type="project" value="UniProtKB-SubCell"/>
</dbReference>
<keyword evidence="10 15" id="KW-1133">Transmembrane helix</keyword>
<feature type="domain" description="RING-type" evidence="16">
    <location>
        <begin position="17"/>
        <end position="60"/>
    </location>
</feature>
<evidence type="ECO:0000256" key="2">
    <source>
        <dbReference type="ARBA" id="ARBA00007692"/>
    </source>
</evidence>
<gene>
    <name evidence="17" type="ORF">QYE76_060348</name>
</gene>
<dbReference type="PANTHER" id="PTHR22894">
    <property type="entry name" value="RING-TYPE DOMAIN-CONTAINING PROTEIN"/>
    <property type="match status" value="1"/>
</dbReference>
<dbReference type="PROSITE" id="PS50089">
    <property type="entry name" value="ZF_RING_2"/>
    <property type="match status" value="1"/>
</dbReference>
<evidence type="ECO:0000256" key="11">
    <source>
        <dbReference type="ARBA" id="ARBA00023136"/>
    </source>
</evidence>
<evidence type="ECO:0000256" key="12">
    <source>
        <dbReference type="ARBA" id="ARBA00030110"/>
    </source>
</evidence>
<dbReference type="AlphaFoldDB" id="A0AAD8W465"/>
<evidence type="ECO:0000256" key="10">
    <source>
        <dbReference type="ARBA" id="ARBA00022989"/>
    </source>
</evidence>
<evidence type="ECO:0000256" key="8">
    <source>
        <dbReference type="ARBA" id="ARBA00022833"/>
    </source>
</evidence>
<dbReference type="InterPro" id="IPR038538">
    <property type="entry name" value="MTERF_sf"/>
</dbReference>
<dbReference type="InterPro" id="IPR017907">
    <property type="entry name" value="Znf_RING_CS"/>
</dbReference>
<dbReference type="InterPro" id="IPR003690">
    <property type="entry name" value="MTERF"/>
</dbReference>
<protein>
    <recommendedName>
        <fullName evidence="3">E3 ubiquitin-protein ligase RNF170</fullName>
    </recommendedName>
    <alternativeName>
        <fullName evidence="13">RING finger protein 170</fullName>
    </alternativeName>
    <alternativeName>
        <fullName evidence="12">RING-type E3 ubiquitin transferase RNF170</fullName>
    </alternativeName>
</protein>
<evidence type="ECO:0000256" key="6">
    <source>
        <dbReference type="ARBA" id="ARBA00022723"/>
    </source>
</evidence>
<dbReference type="InterPro" id="IPR013083">
    <property type="entry name" value="Znf_RING/FYVE/PHD"/>
</dbReference>
<sequence length="401" mass="45579">MSSAASSSPVPPEDDVCSVCHDRFRIPCQANCSHWFCGECIIRVWNHGAAVQPCKCPICRRLINLLVPANISEDQNDDPQLHRVLGEIEHYNHIFGGAPRSLTQRLQDLPFFMRRLFRELMDPQRTLPLVFRARMILMVVLSAVYVLSPVDILPESVLGLFGFFDDFLILVIVFLHLAAVYRMLAKLPALPFLTATETAPAAWAFFPSCDLLTSPSVNFKKHGRRLNIQQNIQHRETPDARRVQRKWRAQSSDPAQAAVVDAGDSKTWEECQQMLTSLNFSTEDAEKMLKKAYGWIHSPYWTEERKKEVPSVEVISGVLDYIRGLGLSDDDLYKLLKKFPEVLGCDLESEVKLNVGKLDSDWKINGKTLRSVLLRNPKVLGYNVDCRGDCAAQCTRCWVRF</sequence>